<evidence type="ECO:0000313" key="10">
    <source>
        <dbReference type="EMBL" id="GAA2120066.1"/>
    </source>
</evidence>
<keyword evidence="6" id="KW-0482">Metalloprotease</keyword>
<comment type="caution">
    <text evidence="10">The sequence shown here is derived from an EMBL/GenBank/DDBJ whole genome shotgun (WGS) entry which is preliminary data.</text>
</comment>
<feature type="domain" description="Peptidase M14" evidence="9">
    <location>
        <begin position="3"/>
        <end position="247"/>
    </location>
</feature>
<keyword evidence="5" id="KW-0862">Zinc</keyword>
<keyword evidence="4" id="KW-0378">Hydrolase</keyword>
<dbReference type="PRINTS" id="PR00765">
    <property type="entry name" value="CRBOXYPTASEA"/>
</dbReference>
<keyword evidence="11" id="KW-1185">Reference proteome</keyword>
<proteinExistence type="inferred from homology"/>
<evidence type="ECO:0000256" key="6">
    <source>
        <dbReference type="ARBA" id="ARBA00023049"/>
    </source>
</evidence>
<comment type="cofactor">
    <cofactor evidence="1">
        <name>Zn(2+)</name>
        <dbReference type="ChEBI" id="CHEBI:29105"/>
    </cofactor>
</comment>
<comment type="caution">
    <text evidence="7">Lacks conserved residue(s) required for the propagation of feature annotation.</text>
</comment>
<reference evidence="10 11" key="1">
    <citation type="journal article" date="2019" name="Int. J. Syst. Evol. Microbiol.">
        <title>The Global Catalogue of Microorganisms (GCM) 10K type strain sequencing project: providing services to taxonomists for standard genome sequencing and annotation.</title>
        <authorList>
            <consortium name="The Broad Institute Genomics Platform"/>
            <consortium name="The Broad Institute Genome Sequencing Center for Infectious Disease"/>
            <person name="Wu L."/>
            <person name="Ma J."/>
        </authorList>
    </citation>
    <scope>NUCLEOTIDE SEQUENCE [LARGE SCALE GENOMIC DNA]</scope>
    <source>
        <strain evidence="10 11">JCM 16021</strain>
    </source>
</reference>
<dbReference type="EMBL" id="BAAAQQ010000004">
    <property type="protein sequence ID" value="GAA2120066.1"/>
    <property type="molecule type" value="Genomic_DNA"/>
</dbReference>
<evidence type="ECO:0000256" key="7">
    <source>
        <dbReference type="PROSITE-ProRule" id="PRU01379"/>
    </source>
</evidence>
<dbReference type="RefSeq" id="WP_344302886.1">
    <property type="nucleotide sequence ID" value="NZ_BAAAQQ010000004.1"/>
</dbReference>
<evidence type="ECO:0000259" key="9">
    <source>
        <dbReference type="PROSITE" id="PS52035"/>
    </source>
</evidence>
<feature type="chain" id="PRO_5045118817" description="Peptidase M14 domain-containing protein" evidence="8">
    <location>
        <begin position="27"/>
        <end position="247"/>
    </location>
</feature>
<keyword evidence="3" id="KW-0645">Protease</keyword>
<dbReference type="Pfam" id="PF00246">
    <property type="entry name" value="Peptidase_M14"/>
    <property type="match status" value="1"/>
</dbReference>
<dbReference type="PANTHER" id="PTHR11705:SF143">
    <property type="entry name" value="SLL0236 PROTEIN"/>
    <property type="match status" value="1"/>
</dbReference>
<dbReference type="PROSITE" id="PS52035">
    <property type="entry name" value="PEPTIDASE_M14"/>
    <property type="match status" value="1"/>
</dbReference>
<dbReference type="InterPro" id="IPR000834">
    <property type="entry name" value="Peptidase_M14"/>
</dbReference>
<dbReference type="SMART" id="SM00631">
    <property type="entry name" value="Zn_pept"/>
    <property type="match status" value="1"/>
</dbReference>
<dbReference type="Proteomes" id="UP001500575">
    <property type="component" value="Unassembled WGS sequence"/>
</dbReference>
<feature type="signal peptide" evidence="8">
    <location>
        <begin position="1"/>
        <end position="26"/>
    </location>
</feature>
<sequence>MNPPRNLRALGAALLLMLALVVPASAAPETSLLEKRVIGQSVHGRDIVAWHLGEPGTPTYVLIATMHGNEPHTRQILQALRDGPAFDGINVWVVPTYNPDGLVAGTRKNAHGVDLNRNFPYRWADLDGGYESGPRPGSEPETRAMMDFLREVRPLRVLSFHQPLLGVDTDTKDARFARRVARELRLPRRTLDCGGVCHGTMTMWFNRHFEGSAMTIEYGARPSRHRMRVEAPRQVVEVLGGGWSDWR</sequence>
<accession>A0ABN2Y3R6</accession>
<evidence type="ECO:0000256" key="2">
    <source>
        <dbReference type="ARBA" id="ARBA00005988"/>
    </source>
</evidence>
<keyword evidence="8" id="KW-0732">Signal</keyword>
<name>A0ABN2Y3R6_9ACTN</name>
<evidence type="ECO:0000256" key="4">
    <source>
        <dbReference type="ARBA" id="ARBA00022801"/>
    </source>
</evidence>
<evidence type="ECO:0000256" key="5">
    <source>
        <dbReference type="ARBA" id="ARBA00022833"/>
    </source>
</evidence>
<evidence type="ECO:0000256" key="8">
    <source>
        <dbReference type="SAM" id="SignalP"/>
    </source>
</evidence>
<gene>
    <name evidence="10" type="ORF">GCM10009843_13260</name>
</gene>
<evidence type="ECO:0000256" key="3">
    <source>
        <dbReference type="ARBA" id="ARBA00022670"/>
    </source>
</evidence>
<comment type="similarity">
    <text evidence="2 7">Belongs to the peptidase M14 family.</text>
</comment>
<dbReference type="SUPFAM" id="SSF53187">
    <property type="entry name" value="Zn-dependent exopeptidases"/>
    <property type="match status" value="1"/>
</dbReference>
<dbReference type="Gene3D" id="3.40.630.10">
    <property type="entry name" value="Zn peptidases"/>
    <property type="match status" value="1"/>
</dbReference>
<dbReference type="PANTHER" id="PTHR11705">
    <property type="entry name" value="PROTEASE FAMILY M14 CARBOXYPEPTIDASE A,B"/>
    <property type="match status" value="1"/>
</dbReference>
<organism evidence="10 11">
    <name type="scientific">Nocardioides bigeumensis</name>
    <dbReference type="NCBI Taxonomy" id="433657"/>
    <lineage>
        <taxon>Bacteria</taxon>
        <taxon>Bacillati</taxon>
        <taxon>Actinomycetota</taxon>
        <taxon>Actinomycetes</taxon>
        <taxon>Propionibacteriales</taxon>
        <taxon>Nocardioidaceae</taxon>
        <taxon>Nocardioides</taxon>
    </lineage>
</organism>
<evidence type="ECO:0000256" key="1">
    <source>
        <dbReference type="ARBA" id="ARBA00001947"/>
    </source>
</evidence>
<evidence type="ECO:0000313" key="11">
    <source>
        <dbReference type="Proteomes" id="UP001500575"/>
    </source>
</evidence>
<protein>
    <recommendedName>
        <fullName evidence="9">Peptidase M14 domain-containing protein</fullName>
    </recommendedName>
</protein>